<dbReference type="InterPro" id="IPR002909">
    <property type="entry name" value="IPT_dom"/>
</dbReference>
<dbReference type="GO" id="GO:0033554">
    <property type="term" value="P:cellular response to stress"/>
    <property type="evidence" value="ECO:0007669"/>
    <property type="project" value="TreeGrafter"/>
</dbReference>
<dbReference type="CTD" id="5966"/>
<dbReference type="GO" id="GO:0000978">
    <property type="term" value="F:RNA polymerase II cis-regulatory region sequence-specific DNA binding"/>
    <property type="evidence" value="ECO:0007669"/>
    <property type="project" value="TreeGrafter"/>
</dbReference>
<organism evidence="3 4">
    <name type="scientific">Python bivittatus</name>
    <name type="common">Burmese python</name>
    <name type="synonym">Python molurus bivittatus</name>
    <dbReference type="NCBI Taxonomy" id="176946"/>
    <lineage>
        <taxon>Eukaryota</taxon>
        <taxon>Metazoa</taxon>
        <taxon>Chordata</taxon>
        <taxon>Craniata</taxon>
        <taxon>Vertebrata</taxon>
        <taxon>Euteleostomi</taxon>
        <taxon>Lepidosauria</taxon>
        <taxon>Squamata</taxon>
        <taxon>Bifurcata</taxon>
        <taxon>Unidentata</taxon>
        <taxon>Episquamata</taxon>
        <taxon>Toxicofera</taxon>
        <taxon>Serpentes</taxon>
        <taxon>Henophidia</taxon>
        <taxon>Pythonidae</taxon>
        <taxon>Python</taxon>
    </lineage>
</organism>
<dbReference type="InterPro" id="IPR013783">
    <property type="entry name" value="Ig-like_fold"/>
</dbReference>
<dbReference type="Pfam" id="PF00554">
    <property type="entry name" value="RHD_DNA_bind"/>
    <property type="match status" value="1"/>
</dbReference>
<dbReference type="InterPro" id="IPR008967">
    <property type="entry name" value="p53-like_TF_DNA-bd_sf"/>
</dbReference>
<dbReference type="InterPro" id="IPR032397">
    <property type="entry name" value="RHD_dimer"/>
</dbReference>
<dbReference type="Pfam" id="PF16179">
    <property type="entry name" value="RHD_dimer"/>
    <property type="match status" value="1"/>
</dbReference>
<dbReference type="InterPro" id="IPR011539">
    <property type="entry name" value="RHD_DNA_bind_dom"/>
</dbReference>
<dbReference type="PROSITE" id="PS50254">
    <property type="entry name" value="REL_2"/>
    <property type="match status" value="1"/>
</dbReference>
<evidence type="ECO:0000313" key="3">
    <source>
        <dbReference type="Proteomes" id="UP000695026"/>
    </source>
</evidence>
<evidence type="ECO:0000259" key="2">
    <source>
        <dbReference type="PROSITE" id="PS50254"/>
    </source>
</evidence>
<dbReference type="GO" id="GO:0005737">
    <property type="term" value="C:cytoplasm"/>
    <property type="evidence" value="ECO:0007669"/>
    <property type="project" value="InterPro"/>
</dbReference>
<dbReference type="PANTHER" id="PTHR24169">
    <property type="entry name" value="NUCLEAR FACTOR NF-KAPPA-B PROTEIN"/>
    <property type="match status" value="1"/>
</dbReference>
<dbReference type="PANTHER" id="PTHR24169:SF4">
    <property type="entry name" value="PROTO-ONCOGENE C-REL"/>
    <property type="match status" value="1"/>
</dbReference>
<dbReference type="GO" id="GO:0000981">
    <property type="term" value="F:DNA-binding transcription factor activity, RNA polymerase II-specific"/>
    <property type="evidence" value="ECO:0007669"/>
    <property type="project" value="TreeGrafter"/>
</dbReference>
<dbReference type="KEGG" id="pbi:103061956"/>
<dbReference type="Gene3D" id="2.60.40.340">
    <property type="entry name" value="Rel homology domain (RHD), DNA-binding domain"/>
    <property type="match status" value="1"/>
</dbReference>
<name>A0A9F2MXF8_PYTBI</name>
<dbReference type="SUPFAM" id="SSF49417">
    <property type="entry name" value="p53-like transcription factors"/>
    <property type="match status" value="1"/>
</dbReference>
<dbReference type="AlphaFoldDB" id="A0A9F2MXF8"/>
<dbReference type="GO" id="GO:0038061">
    <property type="term" value="P:non-canonical NF-kappaB signal transduction"/>
    <property type="evidence" value="ECO:0007669"/>
    <property type="project" value="TreeGrafter"/>
</dbReference>
<dbReference type="GeneID" id="103061956"/>
<dbReference type="OrthoDB" id="7881762at2759"/>
<dbReference type="PROSITE" id="PS01204">
    <property type="entry name" value="REL_1"/>
    <property type="match status" value="1"/>
</dbReference>
<dbReference type="RefSeq" id="XP_007423639.1">
    <property type="nucleotide sequence ID" value="XM_007423577.2"/>
</dbReference>
<dbReference type="CDD" id="cd01177">
    <property type="entry name" value="IPT_NFkappaB"/>
    <property type="match status" value="1"/>
</dbReference>
<proteinExistence type="predicted"/>
<accession>A0A9F2MXF8</accession>
<sequence>MAGGHEPYIEICEQPRQRGMRFRYKCEGRSAGSIPGEHSTDTNRTFPSIQILNYFGKVKIRITLVTKNEPYRPHPHQLVGKDCENGYYEAEFGPERRILIFQNLGIQCVKKRELKESIISRIAKKINPFNVSEEQLLAVEEYDLNVVRLCFQAFISDEHGNCTRSICPVISNPIYDNRAPNSAELRICRVNKNCGTVKGGDEIFLLCDKVQKDDIEVRFVMNDWEAKGIFSQADVHRQVAIVFKTPPFYKDIMDPVTVKMQLRRPSDQEVSDPMDFRYLPEEKDPYGHKAKRQRSPMALQKLIQDSGPYEKSNAALFQTATSEGKFIKKEPNIYCSQIETAIPLQKTSASVPSLQPYYSPPLNHLSSNGHPAPPFQMTESIKQDGVLPSCWHSSASPLSVLLQHRNLGDVLHPTMQNGGSPCLGQEKSLNWASQKEGNIYRGFLGTMIDHESTLSSASPSASVSQQDMQNVSSIVNSQSIHPLNAAVPNGIGMEMEDSRCSDVNLEKSSFAQILNSSNHRKKVQPLLPPAISAVATSSSSLTSMSNMFETPTFNYLASLNESGLPSNPNTINMSNFDTYSTQDDEFLNSIGSNFDSIL</sequence>
<protein>
    <submittedName>
        <fullName evidence="4">Proto-oncogene c-Rel</fullName>
    </submittedName>
</protein>
<dbReference type="SUPFAM" id="SSF81296">
    <property type="entry name" value="E set domains"/>
    <property type="match status" value="1"/>
</dbReference>
<dbReference type="SMART" id="SM00429">
    <property type="entry name" value="IPT"/>
    <property type="match status" value="1"/>
</dbReference>
<dbReference type="GO" id="GO:0007249">
    <property type="term" value="P:canonical NF-kappaB signal transduction"/>
    <property type="evidence" value="ECO:0007669"/>
    <property type="project" value="TreeGrafter"/>
</dbReference>
<gene>
    <name evidence="4" type="primary">REL</name>
</gene>
<dbReference type="PRINTS" id="PR00057">
    <property type="entry name" value="NFKBTNSCPFCT"/>
</dbReference>
<dbReference type="InterPro" id="IPR033926">
    <property type="entry name" value="IPT_NFkappaB"/>
</dbReference>
<dbReference type="GO" id="GO:0045944">
    <property type="term" value="P:positive regulation of transcription by RNA polymerase II"/>
    <property type="evidence" value="ECO:0007669"/>
    <property type="project" value="TreeGrafter"/>
</dbReference>
<feature type="domain" description="RHD" evidence="2">
    <location>
        <begin position="4"/>
        <end position="181"/>
    </location>
</feature>
<dbReference type="FunFam" id="2.60.40.10:FF:000046">
    <property type="entry name" value="Nuclear factor NF-kappa-B p105 subunit"/>
    <property type="match status" value="1"/>
</dbReference>
<dbReference type="GO" id="GO:0006954">
    <property type="term" value="P:inflammatory response"/>
    <property type="evidence" value="ECO:0007669"/>
    <property type="project" value="TreeGrafter"/>
</dbReference>
<dbReference type="GO" id="GO:0045087">
    <property type="term" value="P:innate immune response"/>
    <property type="evidence" value="ECO:0007669"/>
    <property type="project" value="TreeGrafter"/>
</dbReference>
<dbReference type="GO" id="GO:0005634">
    <property type="term" value="C:nucleus"/>
    <property type="evidence" value="ECO:0007669"/>
    <property type="project" value="TreeGrafter"/>
</dbReference>
<dbReference type="FunFam" id="2.60.40.340:FF:000003">
    <property type="entry name" value="NFkB p65 transcription factor"/>
    <property type="match status" value="1"/>
</dbReference>
<dbReference type="OMA" id="EPNMFSS"/>
<reference evidence="4" key="1">
    <citation type="submission" date="2025-08" db="UniProtKB">
        <authorList>
            <consortium name="RefSeq"/>
        </authorList>
    </citation>
    <scope>IDENTIFICATION</scope>
    <source>
        <tissue evidence="4">Liver</tissue>
    </source>
</reference>
<dbReference type="Gene3D" id="2.60.40.10">
    <property type="entry name" value="Immunoglobulins"/>
    <property type="match status" value="1"/>
</dbReference>
<dbReference type="InterPro" id="IPR014756">
    <property type="entry name" value="Ig_E-set"/>
</dbReference>
<evidence type="ECO:0000256" key="1">
    <source>
        <dbReference type="ARBA" id="ARBA00022553"/>
    </source>
</evidence>
<dbReference type="GO" id="GO:0034097">
    <property type="term" value="P:response to cytokine"/>
    <property type="evidence" value="ECO:0007669"/>
    <property type="project" value="TreeGrafter"/>
</dbReference>
<evidence type="ECO:0000313" key="4">
    <source>
        <dbReference type="RefSeq" id="XP_007423639.1"/>
    </source>
</evidence>
<dbReference type="InterPro" id="IPR030492">
    <property type="entry name" value="RHD_CS"/>
</dbReference>
<keyword evidence="1" id="KW-0597">Phosphoprotein</keyword>
<dbReference type="InterPro" id="IPR037059">
    <property type="entry name" value="RHD_DNA_bind_dom_sf"/>
</dbReference>
<dbReference type="InterPro" id="IPR000451">
    <property type="entry name" value="NFkB/Dor"/>
</dbReference>
<keyword evidence="3" id="KW-1185">Reference proteome</keyword>
<dbReference type="Proteomes" id="UP000695026">
    <property type="component" value="Unplaced"/>
</dbReference>